<dbReference type="KEGG" id="spir:CWM47_11830"/>
<dbReference type="EMBL" id="CP025096">
    <property type="protein sequence ID" value="AUD02456.1"/>
    <property type="molecule type" value="Genomic_DNA"/>
</dbReference>
<name>A0A2K8YXU3_9BACT</name>
<dbReference type="OrthoDB" id="2110692at2"/>
<dbReference type="Proteomes" id="UP000232883">
    <property type="component" value="Chromosome"/>
</dbReference>
<evidence type="ECO:0000313" key="3">
    <source>
        <dbReference type="Proteomes" id="UP000232883"/>
    </source>
</evidence>
<sequence length="322" mass="36614">MNCQTIGGFYGVCGRGLLRQYRDYQSGFANWDQRTHAKAWLLYPQNLGTHLSIDETSLSHGELYTILTNKAAKGGPGSIVAIVAGTKADTVIGVLRQLPKKQRDKVGEITLDMAGNMALIAKKCFPKATQVTDRFHVQQLALAAVQDMRIKYRWEALEAENEATEAAKLSQIDYQPAVLSNGDTLKQLLVRSRYVLYKKTTDWTPSQQERAALLFERYADLKTAYELSQALSHIFEKTTDKLYGLARLAKWHEKVRQAGFKTFNTVARSIQNHYETILNYFDNRSTNASAESFNAKIKAFRSQFRGVRNIEFFLYRLTQLYA</sequence>
<protein>
    <submittedName>
        <fullName evidence="2">DDE transposase</fullName>
    </submittedName>
</protein>
<dbReference type="AlphaFoldDB" id="A0A2K8YXU3"/>
<evidence type="ECO:0000313" key="2">
    <source>
        <dbReference type="EMBL" id="AUD02456.1"/>
    </source>
</evidence>
<dbReference type="Pfam" id="PF01610">
    <property type="entry name" value="DDE_Tnp_ISL3"/>
    <property type="match status" value="1"/>
</dbReference>
<proteinExistence type="predicted"/>
<organism evidence="2 3">
    <name type="scientific">Spirosoma pollinicola</name>
    <dbReference type="NCBI Taxonomy" id="2057025"/>
    <lineage>
        <taxon>Bacteria</taxon>
        <taxon>Pseudomonadati</taxon>
        <taxon>Bacteroidota</taxon>
        <taxon>Cytophagia</taxon>
        <taxon>Cytophagales</taxon>
        <taxon>Cytophagaceae</taxon>
        <taxon>Spirosoma</taxon>
    </lineage>
</organism>
<gene>
    <name evidence="2" type="ORF">CWM47_11830</name>
</gene>
<dbReference type="PANTHER" id="PTHR33498:SF1">
    <property type="entry name" value="TRANSPOSASE FOR INSERTION SEQUENCE ELEMENT IS1557"/>
    <property type="match status" value="1"/>
</dbReference>
<keyword evidence="3" id="KW-1185">Reference proteome</keyword>
<accession>A0A2K8YXU3</accession>
<dbReference type="InterPro" id="IPR047951">
    <property type="entry name" value="Transpos_ISL3"/>
</dbReference>
<dbReference type="InterPro" id="IPR002560">
    <property type="entry name" value="Transposase_DDE"/>
</dbReference>
<evidence type="ECO:0000259" key="1">
    <source>
        <dbReference type="Pfam" id="PF01610"/>
    </source>
</evidence>
<reference evidence="2 3" key="1">
    <citation type="submission" date="2017-11" db="EMBL/GenBank/DDBJ databases">
        <title>Taxonomic description and genome sequences of Spirosoma HA7 sp. nov., isolated from pollen microhabitat of Corylus avellana.</title>
        <authorList>
            <person name="Ambika Manirajan B."/>
            <person name="Suarez C."/>
            <person name="Ratering S."/>
            <person name="Geissler-Plaum R."/>
            <person name="Cardinale M."/>
            <person name="Sylvia S."/>
        </authorList>
    </citation>
    <scope>NUCLEOTIDE SEQUENCE [LARGE SCALE GENOMIC DNA]</scope>
    <source>
        <strain evidence="2 3">HA7</strain>
    </source>
</reference>
<dbReference type="PANTHER" id="PTHR33498">
    <property type="entry name" value="TRANSPOSASE FOR INSERTION SEQUENCE ELEMENT IS1557"/>
    <property type="match status" value="1"/>
</dbReference>
<feature type="domain" description="Transposase IS204/IS1001/IS1096/IS1165 DDE" evidence="1">
    <location>
        <begin position="51"/>
        <end position="316"/>
    </location>
</feature>